<dbReference type="CDD" id="cd05380">
    <property type="entry name" value="CAP_euk"/>
    <property type="match status" value="1"/>
</dbReference>
<proteinExistence type="predicted"/>
<protein>
    <submittedName>
        <fullName evidence="2">SCP-like protein</fullName>
    </submittedName>
</protein>
<evidence type="ECO:0000259" key="1">
    <source>
        <dbReference type="SMART" id="SM00198"/>
    </source>
</evidence>
<organism evidence="2 3">
    <name type="scientific">Oesophagostomum dentatum</name>
    <name type="common">Nodular worm</name>
    <dbReference type="NCBI Taxonomy" id="61180"/>
    <lineage>
        <taxon>Eukaryota</taxon>
        <taxon>Metazoa</taxon>
        <taxon>Ecdysozoa</taxon>
        <taxon>Nematoda</taxon>
        <taxon>Chromadorea</taxon>
        <taxon>Rhabditida</taxon>
        <taxon>Rhabditina</taxon>
        <taxon>Rhabditomorpha</taxon>
        <taxon>Strongyloidea</taxon>
        <taxon>Strongylidae</taxon>
        <taxon>Oesophagostomum</taxon>
    </lineage>
</organism>
<dbReference type="SMART" id="SM00198">
    <property type="entry name" value="SCP"/>
    <property type="match status" value="1"/>
</dbReference>
<feature type="domain" description="SCP" evidence="1">
    <location>
        <begin position="1"/>
        <end position="148"/>
    </location>
</feature>
<name>A0A0B1SGQ2_OESDE</name>
<dbReference type="SUPFAM" id="SSF55797">
    <property type="entry name" value="PR-1-like"/>
    <property type="match status" value="2"/>
</dbReference>
<dbReference type="InterPro" id="IPR001283">
    <property type="entry name" value="CRISP-related"/>
</dbReference>
<dbReference type="InterPro" id="IPR002413">
    <property type="entry name" value="V5_allergen-like"/>
</dbReference>
<dbReference type="EMBL" id="KN579889">
    <property type="protein sequence ID" value="KHJ82395.1"/>
    <property type="molecule type" value="Genomic_DNA"/>
</dbReference>
<dbReference type="InterPro" id="IPR035940">
    <property type="entry name" value="CAP_sf"/>
</dbReference>
<accession>A0A0B1SGQ2</accession>
<keyword evidence="3" id="KW-1185">Reference proteome</keyword>
<dbReference type="OrthoDB" id="5874910at2759"/>
<gene>
    <name evidence="2" type="ORF">OESDEN_17911</name>
</gene>
<sequence length="185" mass="21010">MHNELRSRVARGLEPDAECGNVPRAADMFKMVYDCDLEKSAMEHAKKCYYRKSSESERQGLGENMYAVTVRFVNKTRMAEQASQSWSKQVKIGGLGHNLIFSDDMYYKGIEEYSQMVWGNSYKVGCAVEHCPMMTFVVCQYGPGGIEEYSQMIWAKTYKVGCAIEHCPKMTLVVCHYGPGYVFGL</sequence>
<dbReference type="AlphaFoldDB" id="A0A0B1SGQ2"/>
<dbReference type="InterPro" id="IPR014044">
    <property type="entry name" value="CAP_dom"/>
</dbReference>
<dbReference type="PRINTS" id="PR00837">
    <property type="entry name" value="V5TPXLIKE"/>
</dbReference>
<dbReference type="Pfam" id="PF00188">
    <property type="entry name" value="CAP"/>
    <property type="match status" value="2"/>
</dbReference>
<feature type="non-terminal residue" evidence="2">
    <location>
        <position position="185"/>
    </location>
</feature>
<reference evidence="2 3" key="1">
    <citation type="submission" date="2014-03" db="EMBL/GenBank/DDBJ databases">
        <title>Draft genome of the hookworm Oesophagostomum dentatum.</title>
        <authorList>
            <person name="Mitreva M."/>
        </authorList>
    </citation>
    <scope>NUCLEOTIDE SEQUENCE [LARGE SCALE GENOMIC DNA]</scope>
    <source>
        <strain evidence="2 3">OD-Hann</strain>
    </source>
</reference>
<dbReference type="Gene3D" id="3.40.33.10">
    <property type="entry name" value="CAP"/>
    <property type="match status" value="2"/>
</dbReference>
<evidence type="ECO:0000313" key="2">
    <source>
        <dbReference type="EMBL" id="KHJ82395.1"/>
    </source>
</evidence>
<evidence type="ECO:0000313" key="3">
    <source>
        <dbReference type="Proteomes" id="UP000053660"/>
    </source>
</evidence>
<dbReference type="PANTHER" id="PTHR10334">
    <property type="entry name" value="CYSTEINE-RICH SECRETORY PROTEIN-RELATED"/>
    <property type="match status" value="1"/>
</dbReference>
<dbReference type="PRINTS" id="PR00838">
    <property type="entry name" value="V5ALLERGEN"/>
</dbReference>
<dbReference type="Proteomes" id="UP000053660">
    <property type="component" value="Unassembled WGS sequence"/>
</dbReference>